<dbReference type="GeneID" id="109476532"/>
<evidence type="ECO:0000313" key="3">
    <source>
        <dbReference type="RefSeq" id="XP_019633074.1"/>
    </source>
</evidence>
<gene>
    <name evidence="3" type="primary">LOC109476532</name>
</gene>
<feature type="compositionally biased region" description="Basic residues" evidence="1">
    <location>
        <begin position="176"/>
        <end position="185"/>
    </location>
</feature>
<dbReference type="RefSeq" id="XP_019633074.1">
    <property type="nucleotide sequence ID" value="XM_019777515.1"/>
</dbReference>
<organism evidence="2 3">
    <name type="scientific">Branchiostoma belcheri</name>
    <name type="common">Amphioxus</name>
    <dbReference type="NCBI Taxonomy" id="7741"/>
    <lineage>
        <taxon>Eukaryota</taxon>
        <taxon>Metazoa</taxon>
        <taxon>Chordata</taxon>
        <taxon>Cephalochordata</taxon>
        <taxon>Leptocardii</taxon>
        <taxon>Amphioxiformes</taxon>
        <taxon>Branchiostomatidae</taxon>
        <taxon>Branchiostoma</taxon>
    </lineage>
</organism>
<proteinExistence type="predicted"/>
<evidence type="ECO:0000256" key="1">
    <source>
        <dbReference type="SAM" id="MobiDB-lite"/>
    </source>
</evidence>
<feature type="region of interest" description="Disordered" evidence="1">
    <location>
        <begin position="336"/>
        <end position="377"/>
    </location>
</feature>
<dbReference type="Proteomes" id="UP000515135">
    <property type="component" value="Unplaced"/>
</dbReference>
<feature type="compositionally biased region" description="Polar residues" evidence="1">
    <location>
        <begin position="355"/>
        <end position="366"/>
    </location>
</feature>
<keyword evidence="2" id="KW-1185">Reference proteome</keyword>
<name>A0A6P4ZGE8_BRABE</name>
<reference evidence="3" key="1">
    <citation type="submission" date="2025-08" db="UniProtKB">
        <authorList>
            <consortium name="RefSeq"/>
        </authorList>
    </citation>
    <scope>IDENTIFICATION</scope>
    <source>
        <tissue evidence="3">Gonad</tissue>
    </source>
</reference>
<feature type="region of interest" description="Disordered" evidence="1">
    <location>
        <begin position="251"/>
        <end position="273"/>
    </location>
</feature>
<feature type="region of interest" description="Disordered" evidence="1">
    <location>
        <begin position="176"/>
        <end position="202"/>
    </location>
</feature>
<protein>
    <submittedName>
        <fullName evidence="3">Uncharacterized protein LOC109476532</fullName>
    </submittedName>
</protein>
<sequence>MACNSIVSLDGQTGPCKIEMDVLSELKTLCKDSTHTSMLMDLSKTLNTKCLLVVESEPDAKVLKAWIKNLHPGTSIEDKFVTYSCGGRPKVDNIVRLVSALDSLFPGKAKQICVRIFILVDRDYRSDKALQKEQERLQDETKGYSKKFKIKLYCYKKNEQENYLLSARALKSWRDKKKRKKKEKTKMKSLEETQEELGQMKSLEETQEELGQMKSLEETQEELGHYINEHFEYLTIEKDYRSSLDLALKQESKDQQDISKHHRSSEDEIGKWQKDLRPSFTNAKQVLKKFGITGVPQYKELIKEFHEDDIDPEIKEDLVKGFLQFFDIEPTAPAATPQEEIDQPQPQPEIELPLSDNQGMQDGSASTDDDDSNPVECPKILSSRLDNGKSCCLHVIRVELASLFLRVASEWIWFKLSSP</sequence>
<evidence type="ECO:0000313" key="2">
    <source>
        <dbReference type="Proteomes" id="UP000515135"/>
    </source>
</evidence>
<dbReference type="AlphaFoldDB" id="A0A6P4ZGE8"/>
<dbReference type="KEGG" id="bbel:109476532"/>
<accession>A0A6P4ZGE8</accession>